<dbReference type="AlphaFoldDB" id="A0A8B9DSW3"/>
<dbReference type="InterPro" id="IPR002110">
    <property type="entry name" value="Ankyrin_rpt"/>
</dbReference>
<proteinExistence type="predicted"/>
<feature type="region of interest" description="Disordered" evidence="2">
    <location>
        <begin position="1"/>
        <end position="29"/>
    </location>
</feature>
<keyword evidence="4" id="KW-1185">Reference proteome</keyword>
<sequence>MQRLLGLLHRGQEHPMPSSTSLSRDSDAHQLPEEGLHGLHRAAARGDLARLRRHWWLKKRGKNRRDQAKRTPLHLACANGHADVVRFLVQEKCLLNLCDNTGRSPLMMAVESQHEECVAILLEHRADPNLEGYRGKSALHLAAAAPNTSVAEMLVEHGAHLEAKDCERNTPLLLAISSHHKEMVKFLLQKGANVCARNFFGRTALTLAASAGETDVIELLLSYGANIACDTAVDYALRSGHSDLCKKLVEHARCEKTGEASAGAAQDTAVPSRFCSPRTERFALATLALDGEGALPAVGAEQEEEAELPWDRKDQDRQLQLELPGAPESLSVSEAPPEATESQLSDTEKDAERLQEELEMVKAKVEASEQACIESEVWVKYLETVLEDKKREAAASSQKVQGFLEPSFGTGALQKLEERMQG</sequence>
<dbReference type="PROSITE" id="PS50297">
    <property type="entry name" value="ANK_REP_REGION"/>
    <property type="match status" value="5"/>
</dbReference>
<feature type="repeat" description="ANK" evidence="1">
    <location>
        <begin position="167"/>
        <end position="199"/>
    </location>
</feature>
<dbReference type="Gene3D" id="1.25.40.20">
    <property type="entry name" value="Ankyrin repeat-containing domain"/>
    <property type="match status" value="3"/>
</dbReference>
<reference evidence="3" key="1">
    <citation type="submission" date="2025-08" db="UniProtKB">
        <authorList>
            <consortium name="Ensembl"/>
        </authorList>
    </citation>
    <scope>IDENTIFICATION</scope>
</reference>
<dbReference type="InterPro" id="IPR036770">
    <property type="entry name" value="Ankyrin_rpt-contain_sf"/>
</dbReference>
<dbReference type="PANTHER" id="PTHR24147">
    <property type="entry name" value="ANKYRIN REPEAT DOMAIN 36-RELATED"/>
    <property type="match status" value="1"/>
</dbReference>
<dbReference type="PROSITE" id="PS50088">
    <property type="entry name" value="ANK_REPEAT"/>
    <property type="match status" value="5"/>
</dbReference>
<dbReference type="Pfam" id="PF12796">
    <property type="entry name" value="Ank_2"/>
    <property type="match status" value="2"/>
</dbReference>
<feature type="region of interest" description="Disordered" evidence="2">
    <location>
        <begin position="326"/>
        <end position="350"/>
    </location>
</feature>
<dbReference type="PRINTS" id="PR01415">
    <property type="entry name" value="ANKYRIN"/>
</dbReference>
<feature type="repeat" description="ANK" evidence="1">
    <location>
        <begin position="101"/>
        <end position="133"/>
    </location>
</feature>
<dbReference type="Ensembl" id="ENSACDT00005012784.1">
    <property type="protein sequence ID" value="ENSACDP00005010669.1"/>
    <property type="gene ID" value="ENSACDG00005007772.1"/>
</dbReference>
<evidence type="ECO:0000313" key="3">
    <source>
        <dbReference type="Ensembl" id="ENSACDP00005010669.1"/>
    </source>
</evidence>
<feature type="repeat" description="ANK" evidence="1">
    <location>
        <begin position="134"/>
        <end position="166"/>
    </location>
</feature>
<evidence type="ECO:0000313" key="4">
    <source>
        <dbReference type="Proteomes" id="UP000694521"/>
    </source>
</evidence>
<dbReference type="SMART" id="SM00248">
    <property type="entry name" value="ANK"/>
    <property type="match status" value="6"/>
</dbReference>
<dbReference type="Proteomes" id="UP000694521">
    <property type="component" value="Unplaced"/>
</dbReference>
<protein>
    <submittedName>
        <fullName evidence="3">Uncharacterized protein</fullName>
    </submittedName>
</protein>
<name>A0A8B9DSW3_ANSCY</name>
<evidence type="ECO:0000256" key="2">
    <source>
        <dbReference type="SAM" id="MobiDB-lite"/>
    </source>
</evidence>
<accession>A0A8B9DSW3</accession>
<evidence type="ECO:0000256" key="1">
    <source>
        <dbReference type="PROSITE-ProRule" id="PRU00023"/>
    </source>
</evidence>
<dbReference type="Pfam" id="PF00023">
    <property type="entry name" value="Ank"/>
    <property type="match status" value="2"/>
</dbReference>
<dbReference type="InterPro" id="IPR050657">
    <property type="entry name" value="Ankyrin_repeat_domain"/>
</dbReference>
<feature type="repeat" description="ANK" evidence="1">
    <location>
        <begin position="200"/>
        <end position="232"/>
    </location>
</feature>
<dbReference type="SUPFAM" id="SSF48403">
    <property type="entry name" value="Ankyrin repeat"/>
    <property type="match status" value="1"/>
</dbReference>
<keyword evidence="1" id="KW-0040">ANK repeat</keyword>
<reference evidence="3" key="2">
    <citation type="submission" date="2025-09" db="UniProtKB">
        <authorList>
            <consortium name="Ensembl"/>
        </authorList>
    </citation>
    <scope>IDENTIFICATION</scope>
</reference>
<organism evidence="3 4">
    <name type="scientific">Anser cygnoides</name>
    <name type="common">Swan goose</name>
    <dbReference type="NCBI Taxonomy" id="8845"/>
    <lineage>
        <taxon>Eukaryota</taxon>
        <taxon>Metazoa</taxon>
        <taxon>Chordata</taxon>
        <taxon>Craniata</taxon>
        <taxon>Vertebrata</taxon>
        <taxon>Euteleostomi</taxon>
        <taxon>Archelosauria</taxon>
        <taxon>Archosauria</taxon>
        <taxon>Dinosauria</taxon>
        <taxon>Saurischia</taxon>
        <taxon>Theropoda</taxon>
        <taxon>Coelurosauria</taxon>
        <taxon>Aves</taxon>
        <taxon>Neognathae</taxon>
        <taxon>Galloanserae</taxon>
        <taxon>Anseriformes</taxon>
        <taxon>Anatidae</taxon>
        <taxon>Anserinae</taxon>
        <taxon>Anser</taxon>
    </lineage>
</organism>
<feature type="repeat" description="ANK" evidence="1">
    <location>
        <begin position="68"/>
        <end position="100"/>
    </location>
</feature>
<dbReference type="PANTHER" id="PTHR24147:SF53">
    <property type="entry name" value="ANKYRIN REPEAT DOMAIN 26"/>
    <property type="match status" value="1"/>
</dbReference>